<keyword evidence="2" id="KW-0808">Transferase</keyword>
<keyword evidence="3" id="KW-1185">Reference proteome</keyword>
<gene>
    <name evidence="2" type="ORF">FGM00_06945</name>
</gene>
<dbReference type="AlphaFoldDB" id="A0A5B7SMQ1"/>
<dbReference type="PANTHER" id="PTHR43861">
    <property type="entry name" value="TRANS-ACONITATE 2-METHYLTRANSFERASE-RELATED"/>
    <property type="match status" value="1"/>
</dbReference>
<dbReference type="Proteomes" id="UP000310017">
    <property type="component" value="Chromosome"/>
</dbReference>
<evidence type="ECO:0000313" key="3">
    <source>
        <dbReference type="Proteomes" id="UP000310017"/>
    </source>
</evidence>
<feature type="domain" description="Methyltransferase type 11" evidence="1">
    <location>
        <begin position="40"/>
        <end position="130"/>
    </location>
</feature>
<proteinExistence type="predicted"/>
<dbReference type="RefSeq" id="WP_138852197.1">
    <property type="nucleotide sequence ID" value="NZ_CP040710.1"/>
</dbReference>
<keyword evidence="2" id="KW-0489">Methyltransferase</keyword>
<dbReference type="InterPro" id="IPR013216">
    <property type="entry name" value="Methyltransf_11"/>
</dbReference>
<dbReference type="Gene3D" id="3.40.50.150">
    <property type="entry name" value="Vaccinia Virus protein VP39"/>
    <property type="match status" value="1"/>
</dbReference>
<dbReference type="EMBL" id="CP040710">
    <property type="protein sequence ID" value="QCW99845.1"/>
    <property type="molecule type" value="Genomic_DNA"/>
</dbReference>
<accession>A0A5B7SMQ1</accession>
<reference evidence="2 3" key="1">
    <citation type="submission" date="2019-05" db="EMBL/GenBank/DDBJ databases">
        <title>Genome sequencing of F202Z8.</title>
        <authorList>
            <person name="Kwon Y.M."/>
        </authorList>
    </citation>
    <scope>NUCLEOTIDE SEQUENCE [LARGE SCALE GENOMIC DNA]</scope>
    <source>
        <strain evidence="2 3">F202Z8</strain>
    </source>
</reference>
<evidence type="ECO:0000259" key="1">
    <source>
        <dbReference type="Pfam" id="PF08241"/>
    </source>
</evidence>
<dbReference type="OrthoDB" id="9789123at2"/>
<dbReference type="GO" id="GO:0008757">
    <property type="term" value="F:S-adenosylmethionine-dependent methyltransferase activity"/>
    <property type="evidence" value="ECO:0007669"/>
    <property type="project" value="InterPro"/>
</dbReference>
<dbReference type="PANTHER" id="PTHR43861:SF1">
    <property type="entry name" value="TRANS-ACONITATE 2-METHYLTRANSFERASE"/>
    <property type="match status" value="1"/>
</dbReference>
<protein>
    <submittedName>
        <fullName evidence="2">Methyltransferase domain-containing protein</fullName>
    </submittedName>
</protein>
<organism evidence="2 3">
    <name type="scientific">Aggregatimonas sangjinii</name>
    <dbReference type="NCBI Taxonomy" id="2583587"/>
    <lineage>
        <taxon>Bacteria</taxon>
        <taxon>Pseudomonadati</taxon>
        <taxon>Bacteroidota</taxon>
        <taxon>Flavobacteriia</taxon>
        <taxon>Flavobacteriales</taxon>
        <taxon>Flavobacteriaceae</taxon>
        <taxon>Aggregatimonas</taxon>
    </lineage>
</organism>
<dbReference type="KEGG" id="asag:FGM00_06945"/>
<evidence type="ECO:0000313" key="2">
    <source>
        <dbReference type="EMBL" id="QCW99845.1"/>
    </source>
</evidence>
<sequence length="255" mass="29224">MQQLAHKWDAKLYNDKHSYVYDYGESLIGLLDPQPNERILDLGCGSGELTCKIKELAGEVVGMDKSIDMIEKARLQYPLIDFQVGDASDFYVDKPFDAIFSNATLHWVAKYREAINCLYCSLEQGGRLVVEFGGKDNVRAITDQLCTSLLKRGYTQQAEVVLWYFPSVGEYTTALEASGFTVTFAQWYDRLTELADEQTGIKDWLAIFSRPFFTGVPDSDVPEIMNEVQERLKPKLFRNGKWYADYKRIRIVAYK</sequence>
<dbReference type="GO" id="GO:0032259">
    <property type="term" value="P:methylation"/>
    <property type="evidence" value="ECO:0007669"/>
    <property type="project" value="UniProtKB-KW"/>
</dbReference>
<dbReference type="SUPFAM" id="SSF53335">
    <property type="entry name" value="S-adenosyl-L-methionine-dependent methyltransferases"/>
    <property type="match status" value="1"/>
</dbReference>
<dbReference type="InterPro" id="IPR029063">
    <property type="entry name" value="SAM-dependent_MTases_sf"/>
</dbReference>
<dbReference type="Pfam" id="PF08241">
    <property type="entry name" value="Methyltransf_11"/>
    <property type="match status" value="1"/>
</dbReference>
<dbReference type="CDD" id="cd02440">
    <property type="entry name" value="AdoMet_MTases"/>
    <property type="match status" value="1"/>
</dbReference>
<name>A0A5B7SMQ1_9FLAO</name>